<feature type="compositionally biased region" description="Polar residues" evidence="1">
    <location>
        <begin position="27"/>
        <end position="36"/>
    </location>
</feature>
<name>A0AAN5I5I5_9BILA</name>
<protein>
    <submittedName>
        <fullName evidence="2">Uncharacterized protein</fullName>
    </submittedName>
</protein>
<dbReference type="EMBL" id="BTRK01000005">
    <property type="protein sequence ID" value="GMR51466.1"/>
    <property type="molecule type" value="Genomic_DNA"/>
</dbReference>
<evidence type="ECO:0000313" key="3">
    <source>
        <dbReference type="Proteomes" id="UP001328107"/>
    </source>
</evidence>
<feature type="compositionally biased region" description="Low complexity" evidence="1">
    <location>
        <begin position="1"/>
        <end position="15"/>
    </location>
</feature>
<sequence>SSCTTQQSSQQSCTTLKSEQTPHHARVSSQHSSPSHAMNEEELMDQEALLLQGEQGIQMDFVESMYNYLSQELCDVKEDINGLRAFVSNEFKSLRDEIGSMNLTLSAVLNKVTQPPPITQSVSNPTTPRVSIAPRSQFRTPNSFDRPTHSRDRSRSP</sequence>
<dbReference type="Proteomes" id="UP001328107">
    <property type="component" value="Unassembled WGS sequence"/>
</dbReference>
<keyword evidence="3" id="KW-1185">Reference proteome</keyword>
<feature type="non-terminal residue" evidence="2">
    <location>
        <position position="1"/>
    </location>
</feature>
<feature type="non-terminal residue" evidence="2">
    <location>
        <position position="157"/>
    </location>
</feature>
<feature type="compositionally biased region" description="Basic and acidic residues" evidence="1">
    <location>
        <begin position="146"/>
        <end position="157"/>
    </location>
</feature>
<evidence type="ECO:0000313" key="2">
    <source>
        <dbReference type="EMBL" id="GMR51466.1"/>
    </source>
</evidence>
<accession>A0AAN5I5I5</accession>
<evidence type="ECO:0000256" key="1">
    <source>
        <dbReference type="SAM" id="MobiDB-lite"/>
    </source>
</evidence>
<feature type="region of interest" description="Disordered" evidence="1">
    <location>
        <begin position="114"/>
        <end position="157"/>
    </location>
</feature>
<comment type="caution">
    <text evidence="2">The sequence shown here is derived from an EMBL/GenBank/DDBJ whole genome shotgun (WGS) entry which is preliminary data.</text>
</comment>
<dbReference type="AlphaFoldDB" id="A0AAN5I5I5"/>
<feature type="region of interest" description="Disordered" evidence="1">
    <location>
        <begin position="1"/>
        <end position="39"/>
    </location>
</feature>
<gene>
    <name evidence="2" type="ORF">PMAYCL1PPCAC_21661</name>
</gene>
<reference evidence="3" key="1">
    <citation type="submission" date="2022-10" db="EMBL/GenBank/DDBJ databases">
        <title>Genome assembly of Pristionchus species.</title>
        <authorList>
            <person name="Yoshida K."/>
            <person name="Sommer R.J."/>
        </authorList>
    </citation>
    <scope>NUCLEOTIDE SEQUENCE [LARGE SCALE GENOMIC DNA]</scope>
    <source>
        <strain evidence="3">RS5460</strain>
    </source>
</reference>
<feature type="compositionally biased region" description="Polar residues" evidence="1">
    <location>
        <begin position="114"/>
        <end position="129"/>
    </location>
</feature>
<proteinExistence type="predicted"/>
<organism evidence="2 3">
    <name type="scientific">Pristionchus mayeri</name>
    <dbReference type="NCBI Taxonomy" id="1317129"/>
    <lineage>
        <taxon>Eukaryota</taxon>
        <taxon>Metazoa</taxon>
        <taxon>Ecdysozoa</taxon>
        <taxon>Nematoda</taxon>
        <taxon>Chromadorea</taxon>
        <taxon>Rhabditida</taxon>
        <taxon>Rhabditina</taxon>
        <taxon>Diplogasteromorpha</taxon>
        <taxon>Diplogasteroidea</taxon>
        <taxon>Neodiplogasteridae</taxon>
        <taxon>Pristionchus</taxon>
    </lineage>
</organism>